<gene>
    <name evidence="1" type="ORF">SETIT_8G032900v2</name>
</gene>
<sequence>MADFVLGLAKTAVEGTLNMAKSAIEEEKQLQKSVNQGLIVISDEFEIMHSFLIVTTERATNDRYDEDIGEAGPQHGLRCRGLHRFCRPTGQRVMLAAVPLVALDDVVATVDLLKAMEHRNLRYSHIGDSSFESSEQMHPQAVANATALGSLHARDPACESSQVDLIKLINKEDGPLQVK</sequence>
<accession>A0A368S3Z9</accession>
<name>A0A368S3Z9_SETIT</name>
<dbReference type="AlphaFoldDB" id="A0A368S3Z9"/>
<evidence type="ECO:0008006" key="2">
    <source>
        <dbReference type="Google" id="ProtNLM"/>
    </source>
</evidence>
<dbReference type="EMBL" id="CM003535">
    <property type="protein sequence ID" value="RCV37064.1"/>
    <property type="molecule type" value="Genomic_DNA"/>
</dbReference>
<reference evidence="1" key="1">
    <citation type="journal article" date="2012" name="Nat. Biotechnol.">
        <title>Reference genome sequence of the model plant Setaria.</title>
        <authorList>
            <person name="Bennetzen J.L."/>
            <person name="Schmutz J."/>
            <person name="Wang H."/>
            <person name="Percifield R."/>
            <person name="Hawkins J."/>
            <person name="Pontaroli A.C."/>
            <person name="Estep M."/>
            <person name="Feng L."/>
            <person name="Vaughn J.N."/>
            <person name="Grimwood J."/>
            <person name="Jenkins J."/>
            <person name="Barry K."/>
            <person name="Lindquist E."/>
            <person name="Hellsten U."/>
            <person name="Deshpande S."/>
            <person name="Wang X."/>
            <person name="Wu X."/>
            <person name="Mitros T."/>
            <person name="Triplett J."/>
            <person name="Yang X."/>
            <person name="Ye C.Y."/>
            <person name="Mauro-Herrera M."/>
            <person name="Wang L."/>
            <person name="Li P."/>
            <person name="Sharma M."/>
            <person name="Sharma R."/>
            <person name="Ronald P.C."/>
            <person name="Panaud O."/>
            <person name="Kellogg E.A."/>
            <person name="Brutnell T.P."/>
            <person name="Doust A.N."/>
            <person name="Tuskan G.A."/>
            <person name="Rokhsar D."/>
            <person name="Devos K.M."/>
        </authorList>
    </citation>
    <scope>NUCLEOTIDE SEQUENCE [LARGE SCALE GENOMIC DNA]</scope>
    <source>
        <strain evidence="1">Yugu1</strain>
    </source>
</reference>
<proteinExistence type="predicted"/>
<organism evidence="1">
    <name type="scientific">Setaria italica</name>
    <name type="common">Foxtail millet</name>
    <name type="synonym">Panicum italicum</name>
    <dbReference type="NCBI Taxonomy" id="4555"/>
    <lineage>
        <taxon>Eukaryota</taxon>
        <taxon>Viridiplantae</taxon>
        <taxon>Streptophyta</taxon>
        <taxon>Embryophyta</taxon>
        <taxon>Tracheophyta</taxon>
        <taxon>Spermatophyta</taxon>
        <taxon>Magnoliopsida</taxon>
        <taxon>Liliopsida</taxon>
        <taxon>Poales</taxon>
        <taxon>Poaceae</taxon>
        <taxon>PACMAD clade</taxon>
        <taxon>Panicoideae</taxon>
        <taxon>Panicodae</taxon>
        <taxon>Paniceae</taxon>
        <taxon>Cenchrinae</taxon>
        <taxon>Setaria</taxon>
    </lineage>
</organism>
<protein>
    <recommendedName>
        <fullName evidence="2">Rx N-terminal domain-containing protein</fullName>
    </recommendedName>
</protein>
<reference evidence="1" key="2">
    <citation type="submission" date="2015-07" db="EMBL/GenBank/DDBJ databases">
        <authorList>
            <person name="Noorani M."/>
        </authorList>
    </citation>
    <scope>NUCLEOTIDE SEQUENCE</scope>
    <source>
        <strain evidence="1">Yugu1</strain>
    </source>
</reference>
<evidence type="ECO:0000313" key="1">
    <source>
        <dbReference type="EMBL" id="RCV37064.1"/>
    </source>
</evidence>